<evidence type="ECO:0000259" key="1">
    <source>
        <dbReference type="SMART" id="SM00943"/>
    </source>
</evidence>
<feature type="domain" description="DNA primase/polymerase bifunctional N-terminal" evidence="1">
    <location>
        <begin position="17"/>
        <end position="178"/>
    </location>
</feature>
<dbReference type="InterPro" id="IPR015330">
    <property type="entry name" value="DNA_primase/pol_bifunc_N"/>
</dbReference>
<comment type="caution">
    <text evidence="2">The sequence shown here is derived from an EMBL/GenBank/DDBJ whole genome shotgun (WGS) entry which is preliminary data.</text>
</comment>
<reference evidence="2 3" key="1">
    <citation type="submission" date="2019-04" db="EMBL/GenBank/DDBJ databases">
        <title>genome sequence of strain W3.</title>
        <authorList>
            <person name="Gao J."/>
            <person name="Sun J."/>
        </authorList>
    </citation>
    <scope>NUCLEOTIDE SEQUENCE [LARGE SCALE GENOMIC DNA]</scope>
    <source>
        <strain evidence="2 3">W3</strain>
    </source>
</reference>
<dbReference type="Proteomes" id="UP000307378">
    <property type="component" value="Unassembled WGS sequence"/>
</dbReference>
<organism evidence="2 3">
    <name type="scientific">Rhizobium rosettiformans W3</name>
    <dbReference type="NCBI Taxonomy" id="538378"/>
    <lineage>
        <taxon>Bacteria</taxon>
        <taxon>Pseudomonadati</taxon>
        <taxon>Pseudomonadota</taxon>
        <taxon>Alphaproteobacteria</taxon>
        <taxon>Hyphomicrobiales</taxon>
        <taxon>Rhizobiaceae</taxon>
        <taxon>Rhizobium/Agrobacterium group</taxon>
        <taxon>Rhizobium</taxon>
    </lineage>
</organism>
<accession>A0A4S8Q553</accession>
<protein>
    <submittedName>
        <fullName evidence="2">Bifunctional DNA primase/polymerase</fullName>
    </submittedName>
</protein>
<dbReference type="AlphaFoldDB" id="A0A4S8Q553"/>
<dbReference type="RefSeq" id="WP_136538964.1">
    <property type="nucleotide sequence ID" value="NZ_STGU01000002.1"/>
</dbReference>
<sequence>MSPLPKIKTTNRVLETRHDLIEKGYRPIPCKGKIPIGFIGWQHCAATHDIVDVWETSHPDNRNTGILTGEVVAIDVDITRPDLAEAIAAMVRELPGGANAPMRVGKAPKALFLFRTTEPREKIITAWFNIDGTDQRIEVMGTGQQVIVDGIHPDTGQPYIWTPASLRPVSELPLIDWASLERFLQDVEALLEPHGKKKPAPVKRKAANDNTGDNFFRRVNQAALDDLASWVPALNLPKTARAGEGYRAVAEWRGVRNANLSFHPEGITDWGSGEVHTAIDVVHKCGQADGVTSAAEWLCTRLGKDKESLGWVDKGAALLPSPKVIEALVAKRKSSEPINPFDPKQAGGLIGDVAEWILDTSRRRTPEFAVMAALAFLSAFYGRRVIGPTSLGVNLYLAGIAGPGFGKEAPQARILQLFEDAKLPFLIGPGEVTSASAIEKELRKKPTMLMLWDEFGEVMQSVNAGGSGNWTATIRKLMLEVFSKATSVWRGKEHASKETTAEPVYAPSLSIMGMSTPTTFYGGLSEANLTDGFIARLIFVSPKDRPKRSNPADDGLSTPASLLKAVADAEEQFKWPAGFNAKGAWRTAGARPQFARVGWANAEAEAAWLAIEDWQDAEIERDESRDGIVGRTAEHVVKLATLRALSRNPETPSVSVEDVAWARALAMASIDAVDSGILQHMSGSQFEAVCKAIITALRDNGGEMFRAALLRRRGVSKADERTFDGAVRRLQESGHIEKTDGRKMTLTAAGWGK</sequence>
<proteinExistence type="predicted"/>
<dbReference type="Pfam" id="PF09250">
    <property type="entry name" value="Prim-Pol"/>
    <property type="match status" value="1"/>
</dbReference>
<dbReference type="EMBL" id="STGU01000002">
    <property type="protein sequence ID" value="THV38361.1"/>
    <property type="molecule type" value="Genomic_DNA"/>
</dbReference>
<evidence type="ECO:0000313" key="3">
    <source>
        <dbReference type="Proteomes" id="UP000307378"/>
    </source>
</evidence>
<name>A0A4S8Q553_9HYPH</name>
<dbReference type="SMART" id="SM00943">
    <property type="entry name" value="Prim-Pol"/>
    <property type="match status" value="1"/>
</dbReference>
<gene>
    <name evidence="2" type="ORF">FAA86_06120</name>
</gene>
<evidence type="ECO:0000313" key="2">
    <source>
        <dbReference type="EMBL" id="THV38361.1"/>
    </source>
</evidence>